<dbReference type="SUPFAM" id="SSF46689">
    <property type="entry name" value="Homeodomain-like"/>
    <property type="match status" value="2"/>
</dbReference>
<dbReference type="SUPFAM" id="SSF52172">
    <property type="entry name" value="CheY-like"/>
    <property type="match status" value="1"/>
</dbReference>
<keyword evidence="3 8" id="KW-0597">Phosphoprotein</keyword>
<evidence type="ECO:0000256" key="7">
    <source>
        <dbReference type="ARBA" id="ARBA00023163"/>
    </source>
</evidence>
<keyword evidence="12" id="KW-1185">Reference proteome</keyword>
<feature type="domain" description="Response regulatory" evidence="10">
    <location>
        <begin position="3"/>
        <end position="120"/>
    </location>
</feature>
<organism evidence="11 12">
    <name type="scientific">Paenibacillus hunanensis</name>
    <dbReference type="NCBI Taxonomy" id="539262"/>
    <lineage>
        <taxon>Bacteria</taxon>
        <taxon>Bacillati</taxon>
        <taxon>Bacillota</taxon>
        <taxon>Bacilli</taxon>
        <taxon>Bacillales</taxon>
        <taxon>Paenibacillaceae</taxon>
        <taxon>Paenibacillus</taxon>
    </lineage>
</organism>
<dbReference type="InterPro" id="IPR011006">
    <property type="entry name" value="CheY-like_superfamily"/>
</dbReference>
<evidence type="ECO:0000259" key="9">
    <source>
        <dbReference type="PROSITE" id="PS01124"/>
    </source>
</evidence>
<dbReference type="InterPro" id="IPR051552">
    <property type="entry name" value="HptR"/>
</dbReference>
<dbReference type="InterPro" id="IPR009057">
    <property type="entry name" value="Homeodomain-like_sf"/>
</dbReference>
<feature type="domain" description="HTH araC/xylS-type" evidence="9">
    <location>
        <begin position="435"/>
        <end position="534"/>
    </location>
</feature>
<keyword evidence="2" id="KW-0963">Cytoplasm</keyword>
<sequence>MYNVMIVEDEMLVRIGLKNSVDWSRFGMQVIADMPDGLSALETYNKDKPDVVITDIRMPRMDGMELISRIREQDRQTRIVVLSCLEEFELARRAMSLGVSGYILKLTMTEDEIATTLNSVRHELDEQRQDRPAQATADTATVPSAGLELVKEKVLKDFLLYGIYSAGEFEQFVRQSGMRLAPARLAVCVVELDQYARLRDKFRDEHGHLIKMTILNMLDEITTTFERGEGFYIDRTHYLLLLSFEDMHSEQQIRQQLRLIAQQVQEAVYGCFGSTVSVGISKIDSAYKNLSSLYHEAQHTLRNKLLTGGGLLHEPDERLDMAPLEQVLEQLRDHSPVKALLSPLKQERYGDYIRLLTERLHEDPATMQPLLFQFVQWISTSLYEQHQNEKLLLLDITAELEQCDTLPDMLEQVREYFVHVAEYAHSLLHMSHEIARAIQYIKQNYAQNISLQQVAEHVSLSFGYLSNLFKKELQITFVDYLNRYRIERAKELLIGTNMKSYDIAVQVGFSPEYTYFSKVFKKVTGLNPNEYRRQSLKGGNAVDITGAKRE</sequence>
<dbReference type="SMART" id="SM00342">
    <property type="entry name" value="HTH_ARAC"/>
    <property type="match status" value="1"/>
</dbReference>
<feature type="modified residue" description="4-aspartylphosphate" evidence="8">
    <location>
        <position position="55"/>
    </location>
</feature>
<dbReference type="CDD" id="cd17536">
    <property type="entry name" value="REC_YesN-like"/>
    <property type="match status" value="1"/>
</dbReference>
<evidence type="ECO:0000259" key="10">
    <source>
        <dbReference type="PROSITE" id="PS50110"/>
    </source>
</evidence>
<dbReference type="InterPro" id="IPR018060">
    <property type="entry name" value="HTH_AraC"/>
</dbReference>
<evidence type="ECO:0000256" key="2">
    <source>
        <dbReference type="ARBA" id="ARBA00022490"/>
    </source>
</evidence>
<evidence type="ECO:0000256" key="8">
    <source>
        <dbReference type="PROSITE-ProRule" id="PRU00169"/>
    </source>
</evidence>
<evidence type="ECO:0000256" key="5">
    <source>
        <dbReference type="ARBA" id="ARBA00023015"/>
    </source>
</evidence>
<accession>A0ABU1IUU3</accession>
<keyword evidence="5" id="KW-0805">Transcription regulation</keyword>
<evidence type="ECO:0000256" key="1">
    <source>
        <dbReference type="ARBA" id="ARBA00004496"/>
    </source>
</evidence>
<dbReference type="PANTHER" id="PTHR42713">
    <property type="entry name" value="HISTIDINE KINASE-RELATED"/>
    <property type="match status" value="1"/>
</dbReference>
<dbReference type="RefSeq" id="WP_188775537.1">
    <property type="nucleotide sequence ID" value="NZ_BMMB01000004.1"/>
</dbReference>
<dbReference type="InterPro" id="IPR001789">
    <property type="entry name" value="Sig_transdc_resp-reg_receiver"/>
</dbReference>
<keyword evidence="6" id="KW-0238">DNA-binding</keyword>
<evidence type="ECO:0000313" key="12">
    <source>
        <dbReference type="Proteomes" id="UP001185028"/>
    </source>
</evidence>
<dbReference type="Gene3D" id="1.10.10.60">
    <property type="entry name" value="Homeodomain-like"/>
    <property type="match status" value="2"/>
</dbReference>
<dbReference type="Pfam" id="PF12833">
    <property type="entry name" value="HTH_18"/>
    <property type="match status" value="1"/>
</dbReference>
<keyword evidence="4" id="KW-0902">Two-component regulatory system</keyword>
<dbReference type="Gene3D" id="3.40.50.2300">
    <property type="match status" value="1"/>
</dbReference>
<dbReference type="EMBL" id="JAVDQH010000003">
    <property type="protein sequence ID" value="MDR6242991.1"/>
    <property type="molecule type" value="Genomic_DNA"/>
</dbReference>
<evidence type="ECO:0000256" key="6">
    <source>
        <dbReference type="ARBA" id="ARBA00023125"/>
    </source>
</evidence>
<dbReference type="SMART" id="SM00448">
    <property type="entry name" value="REC"/>
    <property type="match status" value="1"/>
</dbReference>
<name>A0ABU1IUU3_9BACL</name>
<evidence type="ECO:0000313" key="11">
    <source>
        <dbReference type="EMBL" id="MDR6242991.1"/>
    </source>
</evidence>
<proteinExistence type="predicted"/>
<dbReference type="PANTHER" id="PTHR42713:SF3">
    <property type="entry name" value="TRANSCRIPTIONAL REGULATORY PROTEIN HPTR"/>
    <property type="match status" value="1"/>
</dbReference>
<comment type="caution">
    <text evidence="11">The sequence shown here is derived from an EMBL/GenBank/DDBJ whole genome shotgun (WGS) entry which is preliminary data.</text>
</comment>
<evidence type="ECO:0000256" key="4">
    <source>
        <dbReference type="ARBA" id="ARBA00023012"/>
    </source>
</evidence>
<protein>
    <submittedName>
        <fullName evidence="11">Two-component system response regulator YesN</fullName>
    </submittedName>
</protein>
<dbReference type="PROSITE" id="PS01124">
    <property type="entry name" value="HTH_ARAC_FAMILY_2"/>
    <property type="match status" value="1"/>
</dbReference>
<keyword evidence="7" id="KW-0804">Transcription</keyword>
<dbReference type="Pfam" id="PF00072">
    <property type="entry name" value="Response_reg"/>
    <property type="match status" value="1"/>
</dbReference>
<evidence type="ECO:0000256" key="3">
    <source>
        <dbReference type="ARBA" id="ARBA00022553"/>
    </source>
</evidence>
<comment type="subcellular location">
    <subcellularLocation>
        <location evidence="1">Cytoplasm</location>
    </subcellularLocation>
</comment>
<dbReference type="PROSITE" id="PS50110">
    <property type="entry name" value="RESPONSE_REGULATORY"/>
    <property type="match status" value="1"/>
</dbReference>
<reference evidence="11 12" key="1">
    <citation type="submission" date="2023-07" db="EMBL/GenBank/DDBJ databases">
        <title>Genomic Encyclopedia of Type Strains, Phase IV (KMG-IV): sequencing the most valuable type-strain genomes for metagenomic binning, comparative biology and taxonomic classification.</title>
        <authorList>
            <person name="Goeker M."/>
        </authorList>
    </citation>
    <scope>NUCLEOTIDE SEQUENCE [LARGE SCALE GENOMIC DNA]</scope>
    <source>
        <strain evidence="11 12">DSM 22170</strain>
    </source>
</reference>
<gene>
    <name evidence="11" type="ORF">JOC58_000876</name>
</gene>
<dbReference type="Proteomes" id="UP001185028">
    <property type="component" value="Unassembled WGS sequence"/>
</dbReference>